<proteinExistence type="predicted"/>
<feature type="compositionally biased region" description="Polar residues" evidence="1">
    <location>
        <begin position="25"/>
        <end position="42"/>
    </location>
</feature>
<reference evidence="2" key="1">
    <citation type="submission" date="2018-02" db="EMBL/GenBank/DDBJ databases">
        <title>Rhizophora mucronata_Transcriptome.</title>
        <authorList>
            <person name="Meera S.P."/>
            <person name="Sreeshan A."/>
            <person name="Augustine A."/>
        </authorList>
    </citation>
    <scope>NUCLEOTIDE SEQUENCE</scope>
    <source>
        <tissue evidence="2">Leaf</tissue>
    </source>
</reference>
<feature type="region of interest" description="Disordered" evidence="1">
    <location>
        <begin position="1"/>
        <end position="42"/>
    </location>
</feature>
<accession>A0A2P2Q4D1</accession>
<dbReference type="AlphaFoldDB" id="A0A2P2Q4D1"/>
<sequence>MTKGSAAPGSWAPSSAAPPPRTPSNTWSSTILSSPTSRARNL</sequence>
<feature type="compositionally biased region" description="Low complexity" evidence="1">
    <location>
        <begin position="1"/>
        <end position="15"/>
    </location>
</feature>
<evidence type="ECO:0000313" key="2">
    <source>
        <dbReference type="EMBL" id="MBX61836.1"/>
    </source>
</evidence>
<evidence type="ECO:0000256" key="1">
    <source>
        <dbReference type="SAM" id="MobiDB-lite"/>
    </source>
</evidence>
<name>A0A2P2Q4D1_RHIMU</name>
<organism evidence="2">
    <name type="scientific">Rhizophora mucronata</name>
    <name type="common">Asiatic mangrove</name>
    <dbReference type="NCBI Taxonomy" id="61149"/>
    <lineage>
        <taxon>Eukaryota</taxon>
        <taxon>Viridiplantae</taxon>
        <taxon>Streptophyta</taxon>
        <taxon>Embryophyta</taxon>
        <taxon>Tracheophyta</taxon>
        <taxon>Spermatophyta</taxon>
        <taxon>Magnoliopsida</taxon>
        <taxon>eudicotyledons</taxon>
        <taxon>Gunneridae</taxon>
        <taxon>Pentapetalae</taxon>
        <taxon>rosids</taxon>
        <taxon>fabids</taxon>
        <taxon>Malpighiales</taxon>
        <taxon>Rhizophoraceae</taxon>
        <taxon>Rhizophora</taxon>
    </lineage>
</organism>
<dbReference type="EMBL" id="GGEC01081352">
    <property type="protein sequence ID" value="MBX61836.1"/>
    <property type="molecule type" value="Transcribed_RNA"/>
</dbReference>
<protein>
    <submittedName>
        <fullName evidence="2">Uncharacterized protein</fullName>
    </submittedName>
</protein>